<comment type="caution">
    <text evidence="1">The sequence shown here is derived from an EMBL/GenBank/DDBJ whole genome shotgun (WGS) entry which is preliminary data.</text>
</comment>
<reference evidence="1" key="2">
    <citation type="journal article" date="2023" name="Science">
        <title>Genomic signatures of disease resistance in endangered staghorn corals.</title>
        <authorList>
            <person name="Vollmer S.V."/>
            <person name="Selwyn J.D."/>
            <person name="Despard B.A."/>
            <person name="Roesel C.L."/>
        </authorList>
    </citation>
    <scope>NUCLEOTIDE SEQUENCE</scope>
    <source>
        <strain evidence="1">K2</strain>
    </source>
</reference>
<dbReference type="EMBL" id="JARQWQ010000003">
    <property type="protein sequence ID" value="KAK2573055.1"/>
    <property type="molecule type" value="Genomic_DNA"/>
</dbReference>
<dbReference type="AlphaFoldDB" id="A0AAD9R569"/>
<proteinExistence type="predicted"/>
<gene>
    <name evidence="1" type="ORF">P5673_002086</name>
</gene>
<sequence>MRTLLMIDDQVQNLQYRITKQERSGKFELNGAMFRGEPPRQLHFVSVDYSSLASNQYTVQLVSLEVQGLPESKSYTIQMDVANGERVINKSVKGPAADVRSCLPQQNLFLFQEIR</sequence>
<reference evidence="1" key="1">
    <citation type="journal article" date="2023" name="G3 (Bethesda)">
        <title>Whole genome assembly and annotation of the endangered Caribbean coral Acropora cervicornis.</title>
        <authorList>
            <person name="Selwyn J.D."/>
            <person name="Vollmer S.V."/>
        </authorList>
    </citation>
    <scope>NUCLEOTIDE SEQUENCE</scope>
    <source>
        <strain evidence="1">K2</strain>
    </source>
</reference>
<evidence type="ECO:0000313" key="1">
    <source>
        <dbReference type="EMBL" id="KAK2573055.1"/>
    </source>
</evidence>
<name>A0AAD9R569_ACRCE</name>
<protein>
    <submittedName>
        <fullName evidence="1">Uncharacterized protein</fullName>
    </submittedName>
</protein>
<dbReference type="Proteomes" id="UP001249851">
    <property type="component" value="Unassembled WGS sequence"/>
</dbReference>
<organism evidence="1 2">
    <name type="scientific">Acropora cervicornis</name>
    <name type="common">Staghorn coral</name>
    <dbReference type="NCBI Taxonomy" id="6130"/>
    <lineage>
        <taxon>Eukaryota</taxon>
        <taxon>Metazoa</taxon>
        <taxon>Cnidaria</taxon>
        <taxon>Anthozoa</taxon>
        <taxon>Hexacorallia</taxon>
        <taxon>Scleractinia</taxon>
        <taxon>Astrocoeniina</taxon>
        <taxon>Acroporidae</taxon>
        <taxon>Acropora</taxon>
    </lineage>
</organism>
<keyword evidence="2" id="KW-1185">Reference proteome</keyword>
<evidence type="ECO:0000313" key="2">
    <source>
        <dbReference type="Proteomes" id="UP001249851"/>
    </source>
</evidence>
<accession>A0AAD9R569</accession>